<protein>
    <submittedName>
        <fullName evidence="3">Glycosyl transferase family 2</fullName>
    </submittedName>
</protein>
<evidence type="ECO:0000313" key="4">
    <source>
        <dbReference type="Proteomes" id="UP000184440"/>
    </source>
</evidence>
<dbReference type="Pfam" id="PF00535">
    <property type="entry name" value="Glycos_transf_2"/>
    <property type="match status" value="1"/>
</dbReference>
<dbReference type="OrthoDB" id="9810303at2"/>
<dbReference type="SUPFAM" id="SSF53448">
    <property type="entry name" value="Nucleotide-diphospho-sugar transferases"/>
    <property type="match status" value="1"/>
</dbReference>
<dbReference type="GO" id="GO:0016740">
    <property type="term" value="F:transferase activity"/>
    <property type="evidence" value="ECO:0007669"/>
    <property type="project" value="UniProtKB-KW"/>
</dbReference>
<dbReference type="InterPro" id="IPR001173">
    <property type="entry name" value="Glyco_trans_2-like"/>
</dbReference>
<sequence length="228" mass="24887">MKLSVLMPVFNEERTVASAVKRVLDVDYPCPVELVVVDDGSRDRTAAALAGIGDSRMIVGSHPLNRGKGAAVRTAAGLASGDYVVVCDADLEYAPEDIPKLVQPVLDGDADVVFGTRTFGSHASYSYWYVLGNRGVTTACNVLFNCYLTDLETGFKLMPTALYRELDVREPGFGMEAEIAAKLLRRGIRPYEVPISYRARGRAEGKKITWRDGVEAVWILGKIRVGGR</sequence>
<evidence type="ECO:0000259" key="2">
    <source>
        <dbReference type="Pfam" id="PF00535"/>
    </source>
</evidence>
<dbReference type="STRING" id="134849.SAMN05443668_105413"/>
<dbReference type="RefSeq" id="WP_073258975.1">
    <property type="nucleotide sequence ID" value="NZ_FRCS01000005.1"/>
</dbReference>
<dbReference type="InterPro" id="IPR029044">
    <property type="entry name" value="Nucleotide-diphossugar_trans"/>
</dbReference>
<name>A0A1M7QUM0_9ACTN</name>
<dbReference type="EMBL" id="FRCS01000005">
    <property type="protein sequence ID" value="SHN35550.1"/>
    <property type="molecule type" value="Genomic_DNA"/>
</dbReference>
<proteinExistence type="inferred from homology"/>
<keyword evidence="3" id="KW-0808">Transferase</keyword>
<gene>
    <name evidence="3" type="ORF">SAMN05443668_105413</name>
</gene>
<comment type="similarity">
    <text evidence="1">Belongs to the glycosyltransferase 2 family.</text>
</comment>
<dbReference type="AlphaFoldDB" id="A0A1M7QUM0"/>
<dbReference type="PANTHER" id="PTHR48090:SF7">
    <property type="entry name" value="RFBJ PROTEIN"/>
    <property type="match status" value="1"/>
</dbReference>
<dbReference type="CDD" id="cd04179">
    <property type="entry name" value="DPM_DPG-synthase_like"/>
    <property type="match status" value="1"/>
</dbReference>
<organism evidence="3 4">
    <name type="scientific">Cryptosporangium aurantiacum</name>
    <dbReference type="NCBI Taxonomy" id="134849"/>
    <lineage>
        <taxon>Bacteria</taxon>
        <taxon>Bacillati</taxon>
        <taxon>Actinomycetota</taxon>
        <taxon>Actinomycetes</taxon>
        <taxon>Cryptosporangiales</taxon>
        <taxon>Cryptosporangiaceae</taxon>
        <taxon>Cryptosporangium</taxon>
    </lineage>
</organism>
<reference evidence="3 4" key="1">
    <citation type="submission" date="2016-11" db="EMBL/GenBank/DDBJ databases">
        <authorList>
            <person name="Jaros S."/>
            <person name="Januszkiewicz K."/>
            <person name="Wedrychowicz H."/>
        </authorList>
    </citation>
    <scope>NUCLEOTIDE SEQUENCE [LARGE SCALE GENOMIC DNA]</scope>
    <source>
        <strain evidence="3 4">DSM 46144</strain>
    </source>
</reference>
<dbReference type="PANTHER" id="PTHR48090">
    <property type="entry name" value="UNDECAPRENYL-PHOSPHATE 4-DEOXY-4-FORMAMIDO-L-ARABINOSE TRANSFERASE-RELATED"/>
    <property type="match status" value="1"/>
</dbReference>
<accession>A0A1M7QUM0</accession>
<feature type="domain" description="Glycosyltransferase 2-like" evidence="2">
    <location>
        <begin position="4"/>
        <end position="163"/>
    </location>
</feature>
<keyword evidence="4" id="KW-1185">Reference proteome</keyword>
<evidence type="ECO:0000256" key="1">
    <source>
        <dbReference type="ARBA" id="ARBA00006739"/>
    </source>
</evidence>
<dbReference type="Gene3D" id="3.90.550.10">
    <property type="entry name" value="Spore Coat Polysaccharide Biosynthesis Protein SpsA, Chain A"/>
    <property type="match status" value="1"/>
</dbReference>
<dbReference type="Proteomes" id="UP000184440">
    <property type="component" value="Unassembled WGS sequence"/>
</dbReference>
<evidence type="ECO:0000313" key="3">
    <source>
        <dbReference type="EMBL" id="SHN35550.1"/>
    </source>
</evidence>
<dbReference type="InterPro" id="IPR050256">
    <property type="entry name" value="Glycosyltransferase_2"/>
</dbReference>